<dbReference type="GO" id="GO:0005730">
    <property type="term" value="C:nucleolus"/>
    <property type="evidence" value="ECO:0007669"/>
    <property type="project" value="TreeGrafter"/>
</dbReference>
<sequence>MAPNRGHNRAAEFDEFLQTGAKDFDPEEDNYHFSDDSDGPSASDAADNEDAGREHYASVGKSSLRRPKEVALGPQYRGARVTRAHLEADSEDDEDEDDDDDDEVDSKEDEDEDGEQDTDETDVSDGEAAAEDAGAAMKELAAARRDEQRKAISTTLSEAGKLDAEKGRAVKKQRATFDAQLNARMKLQKALVATNTLVGIPAQQLETEKKDAHDALNAAETAALNLWNTLTTFREHLTAAKTGTKRKRTSHTADTPTEHLWSHFQTQEAESRPIRDTVLKKWSHKTQSQIAQTTHAGRLQQHTTPTSVVDVIQQQLSDPTRLLQRAHAPRSCAPLQASQRIPLDDKIYDDADFYGLLLKELLEQKSADSVAASAAIDVGYQMRRENRTKKHVDTKASKGRKLRYTVHEKLQNYMAPEENPRAGGGGSVWGQRQADELFSSLFGQRVALFEQDEEEEGLHDEDNEVVDDGVMLFGR</sequence>
<dbReference type="InterPro" id="IPR025160">
    <property type="entry name" value="AATF"/>
</dbReference>
<reference evidence="6 7" key="1">
    <citation type="journal article" date="2012" name="PLoS Pathog.">
        <title>Diverse lifestyles and strategies of plant pathogenesis encoded in the genomes of eighteen Dothideomycetes fungi.</title>
        <authorList>
            <person name="Ohm R.A."/>
            <person name="Feau N."/>
            <person name="Henrissat B."/>
            <person name="Schoch C.L."/>
            <person name="Horwitz B.A."/>
            <person name="Barry K.W."/>
            <person name="Condon B.J."/>
            <person name="Copeland A.C."/>
            <person name="Dhillon B."/>
            <person name="Glaser F."/>
            <person name="Hesse C.N."/>
            <person name="Kosti I."/>
            <person name="LaButti K."/>
            <person name="Lindquist E.A."/>
            <person name="Lucas S."/>
            <person name="Salamov A.A."/>
            <person name="Bradshaw R.E."/>
            <person name="Ciuffetti L."/>
            <person name="Hamelin R.C."/>
            <person name="Kema G.H.J."/>
            <person name="Lawrence C."/>
            <person name="Scott J.A."/>
            <person name="Spatafora J.W."/>
            <person name="Turgeon B.G."/>
            <person name="de Wit P.J.G.M."/>
            <person name="Zhong S."/>
            <person name="Goodwin S.B."/>
            <person name="Grigoriev I.V."/>
        </authorList>
    </citation>
    <scope>NUCLEOTIDE SEQUENCE [LARGE SCALE GENOMIC DNA]</scope>
    <source>
        <strain evidence="6 7">SO2202</strain>
    </source>
</reference>
<dbReference type="GeneID" id="27907286"/>
<evidence type="ECO:0000256" key="3">
    <source>
        <dbReference type="SAM" id="MobiDB-lite"/>
    </source>
</evidence>
<feature type="domain" description="Apoptosis-antagonizing transcription factor C-terminal" evidence="4">
    <location>
        <begin position="354"/>
        <end position="442"/>
    </location>
</feature>
<proteinExistence type="inferred from homology"/>
<feature type="region of interest" description="Disordered" evidence="3">
    <location>
        <begin position="1"/>
        <end position="138"/>
    </location>
</feature>
<evidence type="ECO:0000313" key="6">
    <source>
        <dbReference type="EMBL" id="EMF16924.1"/>
    </source>
</evidence>
<keyword evidence="7" id="KW-1185">Reference proteome</keyword>
<gene>
    <name evidence="6" type="ORF">SEPMUDRAFT_76626</name>
</gene>
<dbReference type="AlphaFoldDB" id="N1QMX8"/>
<dbReference type="Proteomes" id="UP000016931">
    <property type="component" value="Unassembled WGS sequence"/>
</dbReference>
<dbReference type="eggNOG" id="KOG2773">
    <property type="taxonomic scope" value="Eukaryota"/>
</dbReference>
<dbReference type="Pfam" id="PF08164">
    <property type="entry name" value="TRAUB"/>
    <property type="match status" value="1"/>
</dbReference>
<feature type="domain" description="AATF leucine zipper-containing" evidence="5">
    <location>
        <begin position="163"/>
        <end position="285"/>
    </location>
</feature>
<accession>N1QMX8</accession>
<dbReference type="Pfam" id="PF13339">
    <property type="entry name" value="AATF-Che1"/>
    <property type="match status" value="1"/>
</dbReference>
<dbReference type="EMBL" id="KB456260">
    <property type="protein sequence ID" value="EMF16924.1"/>
    <property type="molecule type" value="Genomic_DNA"/>
</dbReference>
<dbReference type="OrthoDB" id="5783963at2759"/>
<dbReference type="HOGENOM" id="CLU_018299_2_2_1"/>
<protein>
    <recommendedName>
        <fullName evidence="2">Protein BFR2</fullName>
    </recommendedName>
</protein>
<evidence type="ECO:0000313" key="7">
    <source>
        <dbReference type="Proteomes" id="UP000016931"/>
    </source>
</evidence>
<evidence type="ECO:0000256" key="2">
    <source>
        <dbReference type="ARBA" id="ARBA00013850"/>
    </source>
</evidence>
<dbReference type="PANTHER" id="PTHR15565:SF0">
    <property type="entry name" value="PROTEIN AATF"/>
    <property type="match status" value="1"/>
</dbReference>
<dbReference type="OMA" id="INFMAPN"/>
<organism evidence="6 7">
    <name type="scientific">Sphaerulina musiva (strain SO2202)</name>
    <name type="common">Poplar stem canker fungus</name>
    <name type="synonym">Septoria musiva</name>
    <dbReference type="NCBI Taxonomy" id="692275"/>
    <lineage>
        <taxon>Eukaryota</taxon>
        <taxon>Fungi</taxon>
        <taxon>Dikarya</taxon>
        <taxon>Ascomycota</taxon>
        <taxon>Pezizomycotina</taxon>
        <taxon>Dothideomycetes</taxon>
        <taxon>Dothideomycetidae</taxon>
        <taxon>Mycosphaerellales</taxon>
        <taxon>Mycosphaerellaceae</taxon>
        <taxon>Sphaerulina</taxon>
    </lineage>
</organism>
<dbReference type="STRING" id="692275.N1QMX8"/>
<evidence type="ECO:0000259" key="5">
    <source>
        <dbReference type="Pfam" id="PF13339"/>
    </source>
</evidence>
<dbReference type="PANTHER" id="PTHR15565">
    <property type="entry name" value="AATF PROTEIN APOPTOSIS ANTAGONIZING TRANSCRIPTION FACTOR"/>
    <property type="match status" value="1"/>
</dbReference>
<dbReference type="RefSeq" id="XP_016765045.1">
    <property type="nucleotide sequence ID" value="XM_016910149.1"/>
</dbReference>
<evidence type="ECO:0000256" key="1">
    <source>
        <dbReference type="ARBA" id="ARBA00008966"/>
    </source>
</evidence>
<dbReference type="GO" id="GO:0000462">
    <property type="term" value="P:maturation of SSU-rRNA from tricistronic rRNA transcript (SSU-rRNA, 5.8S rRNA, LSU-rRNA)"/>
    <property type="evidence" value="ECO:0007669"/>
    <property type="project" value="TreeGrafter"/>
</dbReference>
<dbReference type="InterPro" id="IPR012617">
    <property type="entry name" value="AATF_C"/>
</dbReference>
<feature type="compositionally biased region" description="Acidic residues" evidence="3">
    <location>
        <begin position="89"/>
        <end position="130"/>
    </location>
</feature>
<dbReference type="InterPro" id="IPR039223">
    <property type="entry name" value="AATF/Bfr2"/>
</dbReference>
<evidence type="ECO:0000259" key="4">
    <source>
        <dbReference type="Pfam" id="PF08164"/>
    </source>
</evidence>
<name>N1QMX8_SPHMS</name>
<comment type="similarity">
    <text evidence="1">Belongs to the AATF family.</text>
</comment>